<reference evidence="1 2" key="1">
    <citation type="submission" date="2024-03" db="EMBL/GenBank/DDBJ databases">
        <title>Actinomycetospora sp. OC33-EN07, a novel actinomycete isolated from wild orchid (Aerides multiflora).</title>
        <authorList>
            <person name="Suriyachadkun C."/>
        </authorList>
    </citation>
    <scope>NUCLEOTIDE SEQUENCE [LARGE SCALE GENOMIC DNA]</scope>
    <source>
        <strain evidence="1 2">OC33-EN07</strain>
    </source>
</reference>
<sequence>MTSGALPTWLLDAVQASPLPEGAQVECETFASGAIALVVRHAGHLATVQATADRTEWGYSIDPADDDALTGHDATAPDVDTTLAAVADLLLAPERSPRR</sequence>
<keyword evidence="2" id="KW-1185">Reference proteome</keyword>
<name>A0ABU8LZL6_9PSEU</name>
<gene>
    <name evidence="1" type="ORF">WCD58_05200</name>
</gene>
<organism evidence="1 2">
    <name type="scientific">Actinomycetospora flava</name>
    <dbReference type="NCBI Taxonomy" id="3129232"/>
    <lineage>
        <taxon>Bacteria</taxon>
        <taxon>Bacillati</taxon>
        <taxon>Actinomycetota</taxon>
        <taxon>Actinomycetes</taxon>
        <taxon>Pseudonocardiales</taxon>
        <taxon>Pseudonocardiaceae</taxon>
        <taxon>Actinomycetospora</taxon>
    </lineage>
</organism>
<protein>
    <submittedName>
        <fullName evidence="1">Uncharacterized protein</fullName>
    </submittedName>
</protein>
<dbReference type="Proteomes" id="UP001369736">
    <property type="component" value="Unassembled WGS sequence"/>
</dbReference>
<dbReference type="EMBL" id="JBBEGM010000001">
    <property type="protein sequence ID" value="MEJ2860539.1"/>
    <property type="molecule type" value="Genomic_DNA"/>
</dbReference>
<dbReference type="RefSeq" id="WP_337700173.1">
    <property type="nucleotide sequence ID" value="NZ_JBBEGM010000001.1"/>
</dbReference>
<evidence type="ECO:0000313" key="2">
    <source>
        <dbReference type="Proteomes" id="UP001369736"/>
    </source>
</evidence>
<proteinExistence type="predicted"/>
<accession>A0ABU8LZL6</accession>
<comment type="caution">
    <text evidence="1">The sequence shown here is derived from an EMBL/GenBank/DDBJ whole genome shotgun (WGS) entry which is preliminary data.</text>
</comment>
<evidence type="ECO:0000313" key="1">
    <source>
        <dbReference type="EMBL" id="MEJ2860539.1"/>
    </source>
</evidence>